<feature type="domain" description="F-box" evidence="1">
    <location>
        <begin position="256"/>
        <end position="304"/>
    </location>
</feature>
<dbReference type="VEuPathDB" id="FungiDB:P170DRAFT_182744"/>
<dbReference type="AlphaFoldDB" id="A0A2I2G902"/>
<protein>
    <recommendedName>
        <fullName evidence="1">F-box domain-containing protein</fullName>
    </recommendedName>
</protein>
<dbReference type="GeneID" id="36550365"/>
<organism evidence="2 3">
    <name type="scientific">Aspergillus steynii IBT 23096</name>
    <dbReference type="NCBI Taxonomy" id="1392250"/>
    <lineage>
        <taxon>Eukaryota</taxon>
        <taxon>Fungi</taxon>
        <taxon>Dikarya</taxon>
        <taxon>Ascomycota</taxon>
        <taxon>Pezizomycotina</taxon>
        <taxon>Eurotiomycetes</taxon>
        <taxon>Eurotiomycetidae</taxon>
        <taxon>Eurotiales</taxon>
        <taxon>Aspergillaceae</taxon>
        <taxon>Aspergillus</taxon>
        <taxon>Aspergillus subgen. Circumdati</taxon>
    </lineage>
</organism>
<reference evidence="2 3" key="1">
    <citation type="submission" date="2016-12" db="EMBL/GenBank/DDBJ databases">
        <title>The genomes of Aspergillus section Nigri reveals drivers in fungal speciation.</title>
        <authorList>
            <consortium name="DOE Joint Genome Institute"/>
            <person name="Vesth T.C."/>
            <person name="Nybo J."/>
            <person name="Theobald S."/>
            <person name="Brandl J."/>
            <person name="Frisvad J.C."/>
            <person name="Nielsen K.F."/>
            <person name="Lyhne E.K."/>
            <person name="Kogle M.E."/>
            <person name="Kuo A."/>
            <person name="Riley R."/>
            <person name="Clum A."/>
            <person name="Nolan M."/>
            <person name="Lipzen A."/>
            <person name="Salamov A."/>
            <person name="Henrissat B."/>
            <person name="Wiebenga A."/>
            <person name="De Vries R.P."/>
            <person name="Grigoriev I.V."/>
            <person name="Mortensen U.H."/>
            <person name="Andersen M.R."/>
            <person name="Baker S.E."/>
        </authorList>
    </citation>
    <scope>NUCLEOTIDE SEQUENCE [LARGE SCALE GENOMIC DNA]</scope>
    <source>
        <strain evidence="2 3">IBT 23096</strain>
    </source>
</reference>
<dbReference type="STRING" id="1392250.A0A2I2G902"/>
<dbReference type="SUPFAM" id="SSF81383">
    <property type="entry name" value="F-box domain"/>
    <property type="match status" value="1"/>
</dbReference>
<comment type="caution">
    <text evidence="2">The sequence shown here is derived from an EMBL/GenBank/DDBJ whole genome shotgun (WGS) entry which is preliminary data.</text>
</comment>
<proteinExistence type="predicted"/>
<keyword evidence="3" id="KW-1185">Reference proteome</keyword>
<dbReference type="InterPro" id="IPR036047">
    <property type="entry name" value="F-box-like_dom_sf"/>
</dbReference>
<sequence length="647" mass="73329">MRRTHFYCSICGGPLKNENLRGRTSVILRNENAVLGSKDDTCDCNGAAQVPRGHTCQVHESVHSWRCNILNGYDAFVLSEDQIQWLRHGRMICAETATLNSEPGDECHDPGYFVTREGEFDYDRGLTTRDIPDKVGFPVHESCWNILNTVQKYVISDLRKIDLRELFCDLTRSTYIYTTNPCFIGSSETDPWFCAAYSDAAQFQYDAEWDPVKAYEWLVADPSVIDFELFVSECFGIEHNGINGLIMTSLVSSANSDPLGVLPTEICCTILELLPSKDVFRLAVASPTVKSIATHMPRGFWKSRLQSEMPWLLPVWPELNRALDNATQPVQYKKLLRHLKQQSIEWQKPERLYDDYFNQGKRIGLQNLRRVWECCESILERVEANCVVARVERNRVSPELRSRTFQEVVTIRESEVRYWWQSEVFFVPKIDQSPEVCYVTAYFQPDSVAIAGIEFSLCGESSGRLLGSRSPSLQSAPFPSRTKTRGFVLCLGPASDAFNSNHRDVICGLGILTDDSPSEPRIKLGSWTGNDVVQVFRIEGLDSIHQRLKNHSVVGISGHFDIYGMAGFGIIVADLSEGATNSRANVTPPPFGNSEMYYRWLVHYPSRPGQFVEKTHFPPLRRPATVALSYLRGNLDSVCRPEPKEHH</sequence>
<dbReference type="RefSeq" id="XP_024704668.1">
    <property type="nucleotide sequence ID" value="XM_024842667.1"/>
</dbReference>
<evidence type="ECO:0000313" key="3">
    <source>
        <dbReference type="Proteomes" id="UP000234275"/>
    </source>
</evidence>
<accession>A0A2I2G902</accession>
<name>A0A2I2G902_9EURO</name>
<dbReference type="OrthoDB" id="5273847at2759"/>
<evidence type="ECO:0000259" key="1">
    <source>
        <dbReference type="PROSITE" id="PS50181"/>
    </source>
</evidence>
<gene>
    <name evidence="2" type="ORF">P170DRAFT_182744</name>
</gene>
<dbReference type="Proteomes" id="UP000234275">
    <property type="component" value="Unassembled WGS sequence"/>
</dbReference>
<evidence type="ECO:0000313" key="2">
    <source>
        <dbReference type="EMBL" id="PLB49366.1"/>
    </source>
</evidence>
<dbReference type="EMBL" id="MSFO01000004">
    <property type="protein sequence ID" value="PLB49366.1"/>
    <property type="molecule type" value="Genomic_DNA"/>
</dbReference>
<dbReference type="PROSITE" id="PS50181">
    <property type="entry name" value="FBOX"/>
    <property type="match status" value="1"/>
</dbReference>
<dbReference type="InterPro" id="IPR001810">
    <property type="entry name" value="F-box_dom"/>
</dbReference>